<feature type="region of interest" description="Disordered" evidence="2">
    <location>
        <begin position="1"/>
        <end position="118"/>
    </location>
</feature>
<keyword evidence="5" id="KW-1185">Reference proteome</keyword>
<dbReference type="Pfam" id="PF00773">
    <property type="entry name" value="RNB"/>
    <property type="match status" value="1"/>
</dbReference>
<name>A0A8H7S8A0_9FUNG</name>
<feature type="region of interest" description="Disordered" evidence="2">
    <location>
        <begin position="356"/>
        <end position="394"/>
    </location>
</feature>
<dbReference type="SUPFAM" id="SSF50249">
    <property type="entry name" value="Nucleic acid-binding proteins"/>
    <property type="match status" value="2"/>
</dbReference>
<dbReference type="InterPro" id="IPR001900">
    <property type="entry name" value="RNase_II/R"/>
</dbReference>
<dbReference type="Pfam" id="PF17849">
    <property type="entry name" value="OB_Dis3"/>
    <property type="match status" value="1"/>
</dbReference>
<proteinExistence type="inferred from homology"/>
<dbReference type="InterPro" id="IPR012340">
    <property type="entry name" value="NA-bd_OB-fold"/>
</dbReference>
<evidence type="ECO:0000256" key="2">
    <source>
        <dbReference type="SAM" id="MobiDB-lite"/>
    </source>
</evidence>
<dbReference type="GO" id="GO:0003723">
    <property type="term" value="F:RNA binding"/>
    <property type="evidence" value="ECO:0007669"/>
    <property type="project" value="InterPro"/>
</dbReference>
<protein>
    <recommendedName>
        <fullName evidence="3">RNB domain-containing protein</fullName>
    </recommendedName>
</protein>
<dbReference type="SMART" id="SM00955">
    <property type="entry name" value="RNB"/>
    <property type="match status" value="1"/>
</dbReference>
<reference evidence="4 5" key="1">
    <citation type="submission" date="2020-12" db="EMBL/GenBank/DDBJ databases">
        <title>Metabolic potential, ecology and presence of endohyphal bacteria is reflected in genomic diversity of Mucoromycotina.</title>
        <authorList>
            <person name="Muszewska A."/>
            <person name="Okrasinska A."/>
            <person name="Steczkiewicz K."/>
            <person name="Drgas O."/>
            <person name="Orlowska M."/>
            <person name="Perlinska-Lenart U."/>
            <person name="Aleksandrzak-Piekarczyk T."/>
            <person name="Szatraj K."/>
            <person name="Zielenkiewicz U."/>
            <person name="Pilsyk S."/>
            <person name="Malc E."/>
            <person name="Mieczkowski P."/>
            <person name="Kruszewska J.S."/>
            <person name="Biernat P."/>
            <person name="Pawlowska J."/>
        </authorList>
    </citation>
    <scope>NUCLEOTIDE SEQUENCE [LARGE SCALE GENOMIC DNA]</scope>
    <source>
        <strain evidence="4 5">CBS 142.35</strain>
    </source>
</reference>
<comment type="similarity">
    <text evidence="1">Belongs to the RNR ribonuclease family.</text>
</comment>
<feature type="compositionally biased region" description="Low complexity" evidence="2">
    <location>
        <begin position="8"/>
        <end position="19"/>
    </location>
</feature>
<dbReference type="OrthoDB" id="2285229at2759"/>
<dbReference type="InterPro" id="IPR050180">
    <property type="entry name" value="RNR_Ribonuclease"/>
</dbReference>
<dbReference type="InterPro" id="IPR041505">
    <property type="entry name" value="Dis3_CSD2"/>
</dbReference>
<organism evidence="4 5">
    <name type="scientific">Circinella minor</name>
    <dbReference type="NCBI Taxonomy" id="1195481"/>
    <lineage>
        <taxon>Eukaryota</taxon>
        <taxon>Fungi</taxon>
        <taxon>Fungi incertae sedis</taxon>
        <taxon>Mucoromycota</taxon>
        <taxon>Mucoromycotina</taxon>
        <taxon>Mucoromycetes</taxon>
        <taxon>Mucorales</taxon>
        <taxon>Lichtheimiaceae</taxon>
        <taxon>Circinella</taxon>
    </lineage>
</organism>
<feature type="domain" description="RNB" evidence="3">
    <location>
        <begin position="509"/>
        <end position="810"/>
    </location>
</feature>
<dbReference type="Gene3D" id="2.40.50.700">
    <property type="match status" value="1"/>
</dbReference>
<dbReference type="PANTHER" id="PTHR23355">
    <property type="entry name" value="RIBONUCLEASE"/>
    <property type="match status" value="1"/>
</dbReference>
<dbReference type="EMBL" id="JAEPRB010000039">
    <property type="protein sequence ID" value="KAG2224650.1"/>
    <property type="molecule type" value="Genomic_DNA"/>
</dbReference>
<evidence type="ECO:0000256" key="1">
    <source>
        <dbReference type="ARBA" id="ARBA00005785"/>
    </source>
</evidence>
<evidence type="ECO:0000259" key="3">
    <source>
        <dbReference type="SMART" id="SM00955"/>
    </source>
</evidence>
<dbReference type="AlphaFoldDB" id="A0A8H7S8A0"/>
<feature type="compositionally biased region" description="Polar residues" evidence="2">
    <location>
        <begin position="88"/>
        <end position="97"/>
    </location>
</feature>
<sequence>MATKQDPSASTTTTSATKKVSSENHFKKHHRGRRGSRRRSFSGNNDDNNRFKKEKSNSDNKNNDNDESPALQSVNDIIAEMRRLPNTGGEQQWTTVPYSRRGRRHSEPFHHHNQQRQQEQQARCDPIISTNTAFLHHPLETTFSQHQQQQHDETNTEQIKHAVDGHLNSPKRVRSQSCEITNNNYYFILRKVPGHFNKPPLPHQQQQSNERRPLYSSHIPIPDAIHQIQQRKLFSGMLSVDSQDSSDAFVVACEELDNDDIYIYGSRNRNRALDGDYVAVELVDVDTMLSEKASKKQARRRSSLATATLHSIPEETALGGERIKDSLLQQQKERPKYCGKVVSILERPKRMLFSGTLSLERPSSTATPTTPTSSVLPSPFQPPSPTTAQYSSSSHQQQYHKPSIIWFVPADKRLPLVAVPAKHAPYGFVKYHEEFRHRIFIGSIQRWPATSLHPFGTIEREIGLMGELNVHSQALMADHHLKDYCDFTKGVLKSADAVEEEEEEVSIKRRDLRDLPIFTVKDDQWQQEDPLIDHGFSIKVIKQQDDDRLGELYEIGIHTIDVGSLIRPNTLLDREAKDRGVTVQLVERQIPMLPPSFTNAHAELTPGKERAALSVLCRVTRSGKFIHSWVGKTIIKSDTHLENDKVPQDMLDACKTLQMKRIEQDGGDSLSMIYQKFQTSDSTGGYPESVTRIHRNDDHPLVLLKEVVILAGQEVARKITSRFPEHALLYHQPKQLHYDNTTAKNYNKEVKEDYKRDPHNRPTYFCSGNMDIARYEHYPYAAPLYTVFIEPLHRYGCIAVQRQLHSALDKSTSSIANNKAINEDDDDYSNSNKRNIDMIDKLARHCNAKEYARDTAYEQSVFLYNAAYIYRQCLDKKQPFLIKEATVLSLQPSHHSIVVFIPDYGITKEIYLAHNKNIQTINYNSKNDTMELVWEQKHHRNSVPSPSNSTATGTTTTILQSPPAILKPTEEEQEGEEQNELIFTVEQQDEGQYQTMIIGCQSQVNVCIRSDMKVIRPGLDIQLVNSINNSY</sequence>
<accession>A0A8H7S8A0</accession>
<dbReference type="GO" id="GO:0006402">
    <property type="term" value="P:mRNA catabolic process"/>
    <property type="evidence" value="ECO:0007669"/>
    <property type="project" value="TreeGrafter"/>
</dbReference>
<dbReference type="FunFam" id="2.40.50.700:FF:000002">
    <property type="entry name" value="Cell wall biogenesis protein"/>
    <property type="match status" value="1"/>
</dbReference>
<evidence type="ECO:0000313" key="5">
    <source>
        <dbReference type="Proteomes" id="UP000646827"/>
    </source>
</evidence>
<dbReference type="PANTHER" id="PTHR23355:SF9">
    <property type="entry name" value="DIS3-LIKE EXONUCLEASE 2"/>
    <property type="match status" value="1"/>
</dbReference>
<feature type="compositionally biased region" description="Low complexity" evidence="2">
    <location>
        <begin position="362"/>
        <end position="378"/>
    </location>
</feature>
<dbReference type="Gene3D" id="2.40.50.690">
    <property type="match status" value="1"/>
</dbReference>
<feature type="compositionally biased region" description="Basic residues" evidence="2">
    <location>
        <begin position="26"/>
        <end position="40"/>
    </location>
</feature>
<dbReference type="GO" id="GO:0000932">
    <property type="term" value="C:P-body"/>
    <property type="evidence" value="ECO:0007669"/>
    <property type="project" value="TreeGrafter"/>
</dbReference>
<comment type="caution">
    <text evidence="4">The sequence shown here is derived from an EMBL/GenBank/DDBJ whole genome shotgun (WGS) entry which is preliminary data.</text>
</comment>
<dbReference type="GO" id="GO:0000175">
    <property type="term" value="F:3'-5'-RNA exonuclease activity"/>
    <property type="evidence" value="ECO:0007669"/>
    <property type="project" value="TreeGrafter"/>
</dbReference>
<evidence type="ECO:0000313" key="4">
    <source>
        <dbReference type="EMBL" id="KAG2224650.1"/>
    </source>
</evidence>
<feature type="compositionally biased region" description="Basic and acidic residues" evidence="2">
    <location>
        <begin position="47"/>
        <end position="64"/>
    </location>
</feature>
<gene>
    <name evidence="4" type="ORF">INT45_007895</name>
</gene>
<dbReference type="Proteomes" id="UP000646827">
    <property type="component" value="Unassembled WGS sequence"/>
</dbReference>